<reference evidence="1" key="1">
    <citation type="submission" date="2022-04" db="EMBL/GenBank/DDBJ databases">
        <title>Genome of the entomopathogenic fungus Entomophthora muscae.</title>
        <authorList>
            <person name="Elya C."/>
            <person name="Lovett B.R."/>
            <person name="Lee E."/>
            <person name="Macias A.M."/>
            <person name="Hajek A.E."/>
            <person name="De Bivort B.L."/>
            <person name="Kasson M.T."/>
            <person name="De Fine Licht H.H."/>
            <person name="Stajich J.E."/>
        </authorList>
    </citation>
    <scope>NUCLEOTIDE SEQUENCE</scope>
    <source>
        <strain evidence="1">Berkeley</strain>
    </source>
</reference>
<evidence type="ECO:0000313" key="1">
    <source>
        <dbReference type="EMBL" id="KAJ9087319.1"/>
    </source>
</evidence>
<dbReference type="EMBL" id="QTSX02000286">
    <property type="protein sequence ID" value="KAJ9087319.1"/>
    <property type="molecule type" value="Genomic_DNA"/>
</dbReference>
<comment type="caution">
    <text evidence="1">The sequence shown here is derived from an EMBL/GenBank/DDBJ whole genome shotgun (WGS) entry which is preliminary data.</text>
</comment>
<keyword evidence="2" id="KW-1185">Reference proteome</keyword>
<sequence>MPLMPPCPPSALLHRQTVSTTGLLGARHVVMEAMLHILPSGSNGILFAQWQIVAAHAQ</sequence>
<dbReference type="Proteomes" id="UP001165960">
    <property type="component" value="Unassembled WGS sequence"/>
</dbReference>
<name>A0ACC2UK95_9FUNG</name>
<organism evidence="1 2">
    <name type="scientific">Entomophthora muscae</name>
    <dbReference type="NCBI Taxonomy" id="34485"/>
    <lineage>
        <taxon>Eukaryota</taxon>
        <taxon>Fungi</taxon>
        <taxon>Fungi incertae sedis</taxon>
        <taxon>Zoopagomycota</taxon>
        <taxon>Entomophthoromycotina</taxon>
        <taxon>Entomophthoromycetes</taxon>
        <taxon>Entomophthorales</taxon>
        <taxon>Entomophthoraceae</taxon>
        <taxon>Entomophthora</taxon>
    </lineage>
</organism>
<proteinExistence type="predicted"/>
<accession>A0ACC2UK95</accession>
<gene>
    <name evidence="1" type="ORF">DSO57_1034418</name>
</gene>
<evidence type="ECO:0000313" key="2">
    <source>
        <dbReference type="Proteomes" id="UP001165960"/>
    </source>
</evidence>
<protein>
    <submittedName>
        <fullName evidence="1">Uncharacterized protein</fullName>
    </submittedName>
</protein>